<reference evidence="1" key="1">
    <citation type="submission" date="2020-12" db="EMBL/GenBank/DDBJ databases">
        <title>Metabolic potential, ecology and presence of endohyphal bacteria is reflected in genomic diversity of Mucoromycotina.</title>
        <authorList>
            <person name="Muszewska A."/>
            <person name="Okrasinska A."/>
            <person name="Steczkiewicz K."/>
            <person name="Drgas O."/>
            <person name="Orlowska M."/>
            <person name="Perlinska-Lenart U."/>
            <person name="Aleksandrzak-Piekarczyk T."/>
            <person name="Szatraj K."/>
            <person name="Zielenkiewicz U."/>
            <person name="Pilsyk S."/>
            <person name="Malc E."/>
            <person name="Mieczkowski P."/>
            <person name="Kruszewska J.S."/>
            <person name="Biernat P."/>
            <person name="Pawlowska J."/>
        </authorList>
    </citation>
    <scope>NUCLEOTIDE SEQUENCE</scope>
    <source>
        <strain evidence="1">WA0000017839</strain>
    </source>
</reference>
<protein>
    <submittedName>
        <fullName evidence="1">Uncharacterized protein</fullName>
    </submittedName>
</protein>
<dbReference type="EMBL" id="JAEPRD010000430">
    <property type="protein sequence ID" value="KAG2191336.1"/>
    <property type="molecule type" value="Genomic_DNA"/>
</dbReference>
<accession>A0A8H7QFA2</accession>
<organism evidence="1 2">
    <name type="scientific">Mucor saturninus</name>
    <dbReference type="NCBI Taxonomy" id="64648"/>
    <lineage>
        <taxon>Eukaryota</taxon>
        <taxon>Fungi</taxon>
        <taxon>Fungi incertae sedis</taxon>
        <taxon>Mucoromycota</taxon>
        <taxon>Mucoromycotina</taxon>
        <taxon>Mucoromycetes</taxon>
        <taxon>Mucorales</taxon>
        <taxon>Mucorineae</taxon>
        <taxon>Mucoraceae</taxon>
        <taxon>Mucor</taxon>
    </lineage>
</organism>
<evidence type="ECO:0000313" key="1">
    <source>
        <dbReference type="EMBL" id="KAG2191336.1"/>
    </source>
</evidence>
<name>A0A8H7QFA2_9FUNG</name>
<gene>
    <name evidence="1" type="ORF">INT47_013273</name>
</gene>
<dbReference type="Proteomes" id="UP000603453">
    <property type="component" value="Unassembled WGS sequence"/>
</dbReference>
<comment type="caution">
    <text evidence="1">The sequence shown here is derived from an EMBL/GenBank/DDBJ whole genome shotgun (WGS) entry which is preliminary data.</text>
</comment>
<dbReference type="AlphaFoldDB" id="A0A8H7QFA2"/>
<keyword evidence="2" id="KW-1185">Reference proteome</keyword>
<evidence type="ECO:0000313" key="2">
    <source>
        <dbReference type="Proteomes" id="UP000603453"/>
    </source>
</evidence>
<sequence length="579" mass="63147">MPRFSRPSQLLDEWNLLQSSSSRITISHDQFSEIRKNPLLMGFKLTTLSNVARQQHLSRLTSGVSALIFFFSAYAVYEAVSRHSIPLTLGLVALVVAAKCYILANHLVTNSADVTFGPRLSTDVKKLSGNEPSSVYLYHSEDHLWKVDLINIKKEKLSYCGKEKFVELALPLLNESMKESYTDTSFDFFLDGLVSSSEVLSPLSIPPTSSKESACSSTSVDHQQAGLTLFTNPTIKNNIVYPSPEAAAAAASTKMSSFGRDKQRSRASTQNNVRFVYCKPYFVPQKPSALFQQEAVVIETITDVSESSFCESMDYVYDIDLYDQVEDVVMEEAKLYWSDYDSCPEELIDDGHPCAIVCGTESNSNGYFENTVLKVPLLDVGVLVEATKAVSSATDLGVQESPATQPSPSAVQLLPPEVQPLPPAVPPSPSPVALVPAVAPVSPVAPASREAKVVSLFGSGENGMIRGTGNNQELGSKNVGLGLPLLIQDRSKLPSFFGKNSSPVAKPISGCDGNLFSSVSEKPKKTESKPFDFMSLIEEERKKQEQQRPAVRFKTKLEVVSCAAGVAEEASRDAKKTRR</sequence>
<proteinExistence type="predicted"/>